<evidence type="ECO:0000256" key="3">
    <source>
        <dbReference type="ARBA" id="ARBA00022454"/>
    </source>
</evidence>
<dbReference type="GO" id="GO:0005634">
    <property type="term" value="C:nucleus"/>
    <property type="evidence" value="ECO:0007669"/>
    <property type="project" value="UniProtKB-SubCell"/>
</dbReference>
<evidence type="ECO:0000256" key="1">
    <source>
        <dbReference type="ARBA" id="ARBA00004123"/>
    </source>
</evidence>
<keyword evidence="4" id="KW-0547">Nucleotide-binding</keyword>
<evidence type="ECO:0000256" key="9">
    <source>
        <dbReference type="ARBA" id="ARBA00023204"/>
    </source>
</evidence>
<protein>
    <submittedName>
        <fullName evidence="11">Structural maintenance of chromosomes protein 6A</fullName>
    </submittedName>
</protein>
<dbReference type="OrthoDB" id="10072614at2759"/>
<dbReference type="GO" id="GO:0005524">
    <property type="term" value="F:ATP binding"/>
    <property type="evidence" value="ECO:0007669"/>
    <property type="project" value="UniProtKB-KW"/>
</dbReference>
<dbReference type="PANTHER" id="PTHR19306:SF6">
    <property type="entry name" value="STRUCTURAL MAINTENANCE OF CHROMOSOMES PROTEIN 6"/>
    <property type="match status" value="1"/>
</dbReference>
<evidence type="ECO:0000256" key="8">
    <source>
        <dbReference type="ARBA" id="ARBA00023172"/>
    </source>
</evidence>
<sequence>MTEAPFRAMDEFDVFMPLVTICTAIALHFTVASGGCNSSLLQRYSTAMLKVSKIREWPLGVPLEGHFMAFWFPAMEFGFDLQDAVSRKISLDTLVDFAEAHGSQWIFITPHDTSGHYSVEQRRGATSWWQSRAARNPTFCLFKVRYSEGVILLCFALGVSSRCWGSLLLYSKFHFPPCASLHFKLGPKMSGFWIGLGELSEAKLLVPIRNFIVSVLHSLLGCMVRCVPPKAFHLFLHPPYYKLGEGRGQDKEDANGRSTFLIVSASL</sequence>
<evidence type="ECO:0000313" key="11">
    <source>
        <dbReference type="EMBL" id="RDY07043.1"/>
    </source>
</evidence>
<evidence type="ECO:0000256" key="2">
    <source>
        <dbReference type="ARBA" id="ARBA00004286"/>
    </source>
</evidence>
<dbReference type="GO" id="GO:0030915">
    <property type="term" value="C:Smc5-Smc6 complex"/>
    <property type="evidence" value="ECO:0007669"/>
    <property type="project" value="TreeGrafter"/>
</dbReference>
<keyword evidence="5" id="KW-0227">DNA damage</keyword>
<dbReference type="GO" id="GO:0035861">
    <property type="term" value="C:site of double-strand break"/>
    <property type="evidence" value="ECO:0007669"/>
    <property type="project" value="TreeGrafter"/>
</dbReference>
<evidence type="ECO:0000256" key="10">
    <source>
        <dbReference type="ARBA" id="ARBA00023242"/>
    </source>
</evidence>
<dbReference type="AlphaFoldDB" id="A0A371HWB1"/>
<accession>A0A371HWB1</accession>
<comment type="caution">
    <text evidence="11">The sequence shown here is derived from an EMBL/GenBank/DDBJ whole genome shotgun (WGS) entry which is preliminary data.</text>
</comment>
<name>A0A371HWB1_MUCPR</name>
<keyword evidence="12" id="KW-1185">Reference proteome</keyword>
<keyword evidence="8" id="KW-0233">DNA recombination</keyword>
<dbReference type="GO" id="GO:0003684">
    <property type="term" value="F:damaged DNA binding"/>
    <property type="evidence" value="ECO:0007669"/>
    <property type="project" value="TreeGrafter"/>
</dbReference>
<keyword evidence="7" id="KW-0175">Coiled coil</keyword>
<dbReference type="STRING" id="157652.A0A371HWB1"/>
<dbReference type="Proteomes" id="UP000257109">
    <property type="component" value="Unassembled WGS sequence"/>
</dbReference>
<keyword evidence="6" id="KW-0067">ATP-binding</keyword>
<dbReference type="GO" id="GO:0000724">
    <property type="term" value="P:double-strand break repair via homologous recombination"/>
    <property type="evidence" value="ECO:0007669"/>
    <property type="project" value="TreeGrafter"/>
</dbReference>
<keyword evidence="9" id="KW-0234">DNA repair</keyword>
<evidence type="ECO:0000256" key="5">
    <source>
        <dbReference type="ARBA" id="ARBA00022763"/>
    </source>
</evidence>
<feature type="non-terminal residue" evidence="11">
    <location>
        <position position="1"/>
    </location>
</feature>
<dbReference type="PANTHER" id="PTHR19306">
    <property type="entry name" value="STRUCTURAL MAINTENANCE OF CHROMOSOMES 5,6 SMC5, SMC6"/>
    <property type="match status" value="1"/>
</dbReference>
<reference evidence="11" key="1">
    <citation type="submission" date="2018-05" db="EMBL/GenBank/DDBJ databases">
        <title>Draft genome of Mucuna pruriens seed.</title>
        <authorList>
            <person name="Nnadi N.E."/>
            <person name="Vos R."/>
            <person name="Hasami M.H."/>
            <person name="Devisetty U.K."/>
            <person name="Aguiy J.C."/>
        </authorList>
    </citation>
    <scope>NUCLEOTIDE SEQUENCE [LARGE SCALE GENOMIC DNA]</scope>
    <source>
        <strain evidence="11">JCA_2017</strain>
    </source>
</reference>
<evidence type="ECO:0000256" key="4">
    <source>
        <dbReference type="ARBA" id="ARBA00022741"/>
    </source>
</evidence>
<evidence type="ECO:0000256" key="6">
    <source>
        <dbReference type="ARBA" id="ARBA00022840"/>
    </source>
</evidence>
<gene>
    <name evidence="11" type="primary">SMC6A</name>
    <name evidence="11" type="ORF">CR513_08892</name>
</gene>
<proteinExistence type="predicted"/>
<comment type="subcellular location">
    <subcellularLocation>
        <location evidence="2">Chromosome</location>
    </subcellularLocation>
    <subcellularLocation>
        <location evidence="1">Nucleus</location>
    </subcellularLocation>
</comment>
<organism evidence="11 12">
    <name type="scientific">Mucuna pruriens</name>
    <name type="common">Velvet bean</name>
    <name type="synonym">Dolichos pruriens</name>
    <dbReference type="NCBI Taxonomy" id="157652"/>
    <lineage>
        <taxon>Eukaryota</taxon>
        <taxon>Viridiplantae</taxon>
        <taxon>Streptophyta</taxon>
        <taxon>Embryophyta</taxon>
        <taxon>Tracheophyta</taxon>
        <taxon>Spermatophyta</taxon>
        <taxon>Magnoliopsida</taxon>
        <taxon>eudicotyledons</taxon>
        <taxon>Gunneridae</taxon>
        <taxon>Pentapetalae</taxon>
        <taxon>rosids</taxon>
        <taxon>fabids</taxon>
        <taxon>Fabales</taxon>
        <taxon>Fabaceae</taxon>
        <taxon>Papilionoideae</taxon>
        <taxon>50 kb inversion clade</taxon>
        <taxon>NPAAA clade</taxon>
        <taxon>indigoferoid/millettioid clade</taxon>
        <taxon>Phaseoleae</taxon>
        <taxon>Mucuna</taxon>
    </lineage>
</organism>
<evidence type="ECO:0000256" key="7">
    <source>
        <dbReference type="ARBA" id="ARBA00023054"/>
    </source>
</evidence>
<keyword evidence="3" id="KW-0158">Chromosome</keyword>
<dbReference type="GO" id="GO:0003697">
    <property type="term" value="F:single-stranded DNA binding"/>
    <property type="evidence" value="ECO:0007669"/>
    <property type="project" value="TreeGrafter"/>
</dbReference>
<keyword evidence="10" id="KW-0539">Nucleus</keyword>
<evidence type="ECO:0000313" key="12">
    <source>
        <dbReference type="Proteomes" id="UP000257109"/>
    </source>
</evidence>
<dbReference type="EMBL" id="QJKJ01001558">
    <property type="protein sequence ID" value="RDY07043.1"/>
    <property type="molecule type" value="Genomic_DNA"/>
</dbReference>